<dbReference type="HOGENOM" id="CLU_2322914_0_0_1"/>
<gene>
    <name evidence="1" type="ORF">IscW_ISCW005812</name>
</gene>
<dbReference type="VEuPathDB" id="VectorBase:ISCW005812"/>
<dbReference type="InterPro" id="IPR052356">
    <property type="entry name" value="Thiol_S-MT"/>
</dbReference>
<dbReference type="GO" id="GO:0008168">
    <property type="term" value="F:methyltransferase activity"/>
    <property type="evidence" value="ECO:0000318"/>
    <property type="project" value="GO_Central"/>
</dbReference>
<keyword evidence="3" id="KW-1185">Reference proteome</keyword>
<dbReference type="VEuPathDB" id="VectorBase:ISCP_006030"/>
<dbReference type="AlphaFoldDB" id="B7PMM6"/>
<dbReference type="VEuPathDB" id="VectorBase:ISCI005812"/>
<dbReference type="InParanoid" id="B7PMM6"/>
<evidence type="ECO:0000313" key="2">
    <source>
        <dbReference type="EnsemblMetazoa" id="ISCW005812-PA"/>
    </source>
</evidence>
<dbReference type="OrthoDB" id="6491557at2759"/>
<dbReference type="EMBL" id="ABJB010076174">
    <property type="status" value="NOT_ANNOTATED_CDS"/>
    <property type="molecule type" value="Genomic_DNA"/>
</dbReference>
<dbReference type="PANTHER" id="PTHR45036">
    <property type="entry name" value="METHYLTRANSFERASE LIKE 7B"/>
    <property type="match status" value="1"/>
</dbReference>
<proteinExistence type="predicted"/>
<name>B7PMM6_IXOSC</name>
<dbReference type="STRING" id="6945.B7PMM6"/>
<dbReference type="PANTHER" id="PTHR45036:SF1">
    <property type="entry name" value="METHYLTRANSFERASE LIKE 7A"/>
    <property type="match status" value="1"/>
</dbReference>
<dbReference type="Proteomes" id="UP000001555">
    <property type="component" value="Unassembled WGS sequence"/>
</dbReference>
<reference evidence="1 3" key="1">
    <citation type="submission" date="2008-03" db="EMBL/GenBank/DDBJ databases">
        <title>Annotation of Ixodes scapularis.</title>
        <authorList>
            <consortium name="Ixodes scapularis Genome Project Consortium"/>
            <person name="Caler E."/>
            <person name="Hannick L.I."/>
            <person name="Bidwell S."/>
            <person name="Joardar V."/>
            <person name="Thiagarajan M."/>
            <person name="Amedeo P."/>
            <person name="Galinsky K.J."/>
            <person name="Schobel S."/>
            <person name="Inman J."/>
            <person name="Hostetler J."/>
            <person name="Miller J."/>
            <person name="Hammond M."/>
            <person name="Megy K."/>
            <person name="Lawson D."/>
            <person name="Kodira C."/>
            <person name="Sutton G."/>
            <person name="Meyer J."/>
            <person name="Hill C.A."/>
            <person name="Birren B."/>
            <person name="Nene V."/>
            <person name="Collins F."/>
            <person name="Alarcon-Chaidez F."/>
            <person name="Wikel S."/>
            <person name="Strausberg R."/>
        </authorList>
    </citation>
    <scope>NUCLEOTIDE SEQUENCE [LARGE SCALE GENOMIC DNA]</scope>
    <source>
        <strain evidence="3">Wikel</strain>
        <strain evidence="1">Wikel colony</strain>
    </source>
</reference>
<dbReference type="PaxDb" id="6945-B7PMM6"/>
<accession>B7PMM6</accession>
<evidence type="ECO:0000313" key="1">
    <source>
        <dbReference type="EMBL" id="EEC07848.1"/>
    </source>
</evidence>
<sequence length="99" mass="11199">MHRQCFRICSEVTAVVSFQGGRLVFLEHVAHPEGSWGFFVQTLLNPMWRFSFCGCHVNRRPERLLKAAGFDQMELTKVHLPLPTVLSPQVYGSAVVVKA</sequence>
<protein>
    <submittedName>
        <fullName evidence="1 2">Uncharacterized protein</fullName>
    </submittedName>
</protein>
<dbReference type="EnsemblMetazoa" id="ISCW005812-RA">
    <property type="protein sequence ID" value="ISCW005812-PA"/>
    <property type="gene ID" value="ISCW005812"/>
</dbReference>
<organism>
    <name type="scientific">Ixodes scapularis</name>
    <name type="common">Black-legged tick</name>
    <name type="synonym">Deer tick</name>
    <dbReference type="NCBI Taxonomy" id="6945"/>
    <lineage>
        <taxon>Eukaryota</taxon>
        <taxon>Metazoa</taxon>
        <taxon>Ecdysozoa</taxon>
        <taxon>Arthropoda</taxon>
        <taxon>Chelicerata</taxon>
        <taxon>Arachnida</taxon>
        <taxon>Acari</taxon>
        <taxon>Parasitiformes</taxon>
        <taxon>Ixodida</taxon>
        <taxon>Ixodoidea</taxon>
        <taxon>Ixodidae</taxon>
        <taxon>Ixodinae</taxon>
        <taxon>Ixodes</taxon>
    </lineage>
</organism>
<dbReference type="EMBL" id="DS748364">
    <property type="protein sequence ID" value="EEC07848.1"/>
    <property type="molecule type" value="Genomic_DNA"/>
</dbReference>
<reference evidence="2" key="2">
    <citation type="submission" date="2020-05" db="UniProtKB">
        <authorList>
            <consortium name="EnsemblMetazoa"/>
        </authorList>
    </citation>
    <scope>IDENTIFICATION</scope>
    <source>
        <strain evidence="2">wikel</strain>
    </source>
</reference>
<evidence type="ECO:0000313" key="3">
    <source>
        <dbReference type="Proteomes" id="UP000001555"/>
    </source>
</evidence>